<gene>
    <name evidence="3" type="ORF">IAD22_06535</name>
</gene>
<comment type="caution">
    <text evidence="3">The sequence shown here is derived from an EMBL/GenBank/DDBJ whole genome shotgun (WGS) entry which is preliminary data.</text>
</comment>
<feature type="transmembrane region" description="Helical" evidence="2">
    <location>
        <begin position="70"/>
        <end position="90"/>
    </location>
</feature>
<feature type="region of interest" description="Disordered" evidence="1">
    <location>
        <begin position="45"/>
        <end position="65"/>
    </location>
</feature>
<protein>
    <submittedName>
        <fullName evidence="3">Uncharacterized protein</fullName>
    </submittedName>
</protein>
<organism evidence="3 4">
    <name type="scientific">Candidatus Limousia pullorum</name>
    <dbReference type="NCBI Taxonomy" id="2840860"/>
    <lineage>
        <taxon>Bacteria</taxon>
        <taxon>Bacillati</taxon>
        <taxon>Bacillota</taxon>
        <taxon>Clostridia</taxon>
        <taxon>Eubacteriales</taxon>
        <taxon>Oscillospiraceae</taxon>
        <taxon>Oscillospiraceae incertae sedis</taxon>
        <taxon>Candidatus Limousia</taxon>
    </lineage>
</organism>
<dbReference type="EMBL" id="DVNG01000096">
    <property type="protein sequence ID" value="HIU50652.1"/>
    <property type="molecule type" value="Genomic_DNA"/>
</dbReference>
<reference evidence="3" key="2">
    <citation type="journal article" date="2021" name="PeerJ">
        <title>Extensive microbial diversity within the chicken gut microbiome revealed by metagenomics and culture.</title>
        <authorList>
            <person name="Gilroy R."/>
            <person name="Ravi A."/>
            <person name="Getino M."/>
            <person name="Pursley I."/>
            <person name="Horton D.L."/>
            <person name="Alikhan N.F."/>
            <person name="Baker D."/>
            <person name="Gharbi K."/>
            <person name="Hall N."/>
            <person name="Watson M."/>
            <person name="Adriaenssens E.M."/>
            <person name="Foster-Nyarko E."/>
            <person name="Jarju S."/>
            <person name="Secka A."/>
            <person name="Antonio M."/>
            <person name="Oren A."/>
            <person name="Chaudhuri R.R."/>
            <person name="La Ragione R."/>
            <person name="Hildebrand F."/>
            <person name="Pallen M.J."/>
        </authorList>
    </citation>
    <scope>NUCLEOTIDE SEQUENCE</scope>
    <source>
        <strain evidence="3">ChiGjej1B1-1684</strain>
    </source>
</reference>
<keyword evidence="2" id="KW-0472">Membrane</keyword>
<dbReference type="Proteomes" id="UP000824118">
    <property type="component" value="Unassembled WGS sequence"/>
</dbReference>
<evidence type="ECO:0000313" key="3">
    <source>
        <dbReference type="EMBL" id="HIU50652.1"/>
    </source>
</evidence>
<proteinExistence type="predicted"/>
<name>A0A9D1LZ44_9FIRM</name>
<accession>A0A9D1LZ44</accession>
<keyword evidence="2" id="KW-1133">Transmembrane helix</keyword>
<feature type="compositionally biased region" description="Low complexity" evidence="1">
    <location>
        <begin position="45"/>
        <end position="63"/>
    </location>
</feature>
<evidence type="ECO:0000256" key="2">
    <source>
        <dbReference type="SAM" id="Phobius"/>
    </source>
</evidence>
<keyword evidence="2" id="KW-0812">Transmembrane</keyword>
<evidence type="ECO:0000313" key="4">
    <source>
        <dbReference type="Proteomes" id="UP000824118"/>
    </source>
</evidence>
<evidence type="ECO:0000256" key="1">
    <source>
        <dbReference type="SAM" id="MobiDB-lite"/>
    </source>
</evidence>
<dbReference type="AlphaFoldDB" id="A0A9D1LZ44"/>
<sequence>MKNRFFSIGKVMLKITGLMVFMVLLCQNISAQEADLIMYEPTETQIETHSSSTTESLPSSPQTGENNCTIIPGITAICAAAAGVSAFIIGKKRKAN</sequence>
<reference evidence="3" key="1">
    <citation type="submission" date="2020-10" db="EMBL/GenBank/DDBJ databases">
        <authorList>
            <person name="Gilroy R."/>
        </authorList>
    </citation>
    <scope>NUCLEOTIDE SEQUENCE</scope>
    <source>
        <strain evidence="3">ChiGjej1B1-1684</strain>
    </source>
</reference>